<name>A0A392VKK9_9FABA</name>
<sequence length="53" mass="5972">MFDVVAMSSITRNPDIRQIQGRIADALGMKLDEESDIARAARIRRRLKNASTL</sequence>
<dbReference type="EMBL" id="LXQA011178860">
    <property type="protein sequence ID" value="MCI87909.1"/>
    <property type="molecule type" value="Genomic_DNA"/>
</dbReference>
<organism evidence="1 2">
    <name type="scientific">Trifolium medium</name>
    <dbReference type="NCBI Taxonomy" id="97028"/>
    <lineage>
        <taxon>Eukaryota</taxon>
        <taxon>Viridiplantae</taxon>
        <taxon>Streptophyta</taxon>
        <taxon>Embryophyta</taxon>
        <taxon>Tracheophyta</taxon>
        <taxon>Spermatophyta</taxon>
        <taxon>Magnoliopsida</taxon>
        <taxon>eudicotyledons</taxon>
        <taxon>Gunneridae</taxon>
        <taxon>Pentapetalae</taxon>
        <taxon>rosids</taxon>
        <taxon>fabids</taxon>
        <taxon>Fabales</taxon>
        <taxon>Fabaceae</taxon>
        <taxon>Papilionoideae</taxon>
        <taxon>50 kb inversion clade</taxon>
        <taxon>NPAAA clade</taxon>
        <taxon>Hologalegina</taxon>
        <taxon>IRL clade</taxon>
        <taxon>Trifolieae</taxon>
        <taxon>Trifolium</taxon>
    </lineage>
</organism>
<proteinExistence type="predicted"/>
<protein>
    <submittedName>
        <fullName evidence="1">Disease resistance protein</fullName>
    </submittedName>
</protein>
<keyword evidence="2" id="KW-1185">Reference proteome</keyword>
<accession>A0A392VKK9</accession>
<comment type="caution">
    <text evidence="1">The sequence shown here is derived from an EMBL/GenBank/DDBJ whole genome shotgun (WGS) entry which is preliminary data.</text>
</comment>
<feature type="non-terminal residue" evidence="1">
    <location>
        <position position="53"/>
    </location>
</feature>
<reference evidence="1 2" key="1">
    <citation type="journal article" date="2018" name="Front. Plant Sci.">
        <title>Red Clover (Trifolium pratense) and Zigzag Clover (T. medium) - A Picture of Genomic Similarities and Differences.</title>
        <authorList>
            <person name="Dluhosova J."/>
            <person name="Istvanek J."/>
            <person name="Nedelnik J."/>
            <person name="Repkova J."/>
        </authorList>
    </citation>
    <scope>NUCLEOTIDE SEQUENCE [LARGE SCALE GENOMIC DNA]</scope>
    <source>
        <strain evidence="2">cv. 10/8</strain>
        <tissue evidence="1">Leaf</tissue>
    </source>
</reference>
<dbReference type="Proteomes" id="UP000265520">
    <property type="component" value="Unassembled WGS sequence"/>
</dbReference>
<evidence type="ECO:0000313" key="1">
    <source>
        <dbReference type="EMBL" id="MCI87909.1"/>
    </source>
</evidence>
<evidence type="ECO:0000313" key="2">
    <source>
        <dbReference type="Proteomes" id="UP000265520"/>
    </source>
</evidence>
<dbReference type="AlphaFoldDB" id="A0A392VKK9"/>